<sequence>MANSRKRFSPRETWLVKSYIRRKLLLDPSWPCDEHPSGGTASSDFEKIEIEDSQSGIQSWCEKWLNEEQWKQLLVALRAKRKRENDQVRKRNITLDNKAWRILSTLAKRDKVTMSQFLISRFEREYLDMDDSEI</sequence>
<dbReference type="RefSeq" id="WP_183352347.1">
    <property type="nucleotide sequence ID" value="NZ_JACHEO010000029.1"/>
</dbReference>
<name>A0A840V1M3_9BACT</name>
<comment type="caution">
    <text evidence="1">The sequence shown here is derived from an EMBL/GenBank/DDBJ whole genome shotgun (WGS) entry which is preliminary data.</text>
</comment>
<gene>
    <name evidence="1" type="ORF">HNQ81_003320</name>
</gene>
<keyword evidence="2" id="KW-1185">Reference proteome</keyword>
<dbReference type="Proteomes" id="UP000539642">
    <property type="component" value="Unassembled WGS sequence"/>
</dbReference>
<dbReference type="EMBL" id="JACHEO010000029">
    <property type="protein sequence ID" value="MBB5349564.1"/>
    <property type="molecule type" value="Genomic_DNA"/>
</dbReference>
<accession>A0A840V1M3</accession>
<evidence type="ECO:0000313" key="1">
    <source>
        <dbReference type="EMBL" id="MBB5349564.1"/>
    </source>
</evidence>
<protein>
    <submittedName>
        <fullName evidence="1">Uncharacterized protein</fullName>
    </submittedName>
</protein>
<evidence type="ECO:0000313" key="2">
    <source>
        <dbReference type="Proteomes" id="UP000539642"/>
    </source>
</evidence>
<reference evidence="1 2" key="1">
    <citation type="submission" date="2020-08" db="EMBL/GenBank/DDBJ databases">
        <title>Genomic Encyclopedia of Type Strains, Phase IV (KMG-IV): sequencing the most valuable type-strain genomes for metagenomic binning, comparative biology and taxonomic classification.</title>
        <authorList>
            <person name="Goeker M."/>
        </authorList>
    </citation>
    <scope>NUCLEOTIDE SEQUENCE [LARGE SCALE GENOMIC DNA]</scope>
    <source>
        <strain evidence="1 2">DSM 28570</strain>
    </source>
</reference>
<organism evidence="1 2">
    <name type="scientific">Desulfoprunum benzoelyticum</name>
    <dbReference type="NCBI Taxonomy" id="1506996"/>
    <lineage>
        <taxon>Bacteria</taxon>
        <taxon>Pseudomonadati</taxon>
        <taxon>Thermodesulfobacteriota</taxon>
        <taxon>Desulfobulbia</taxon>
        <taxon>Desulfobulbales</taxon>
        <taxon>Desulfobulbaceae</taxon>
        <taxon>Desulfoprunum</taxon>
    </lineage>
</organism>
<dbReference type="AlphaFoldDB" id="A0A840V1M3"/>
<proteinExistence type="predicted"/>